<accession>A0ABY4RLP6</accession>
<proteinExistence type="predicted"/>
<dbReference type="RefSeq" id="WP_249865449.1">
    <property type="nucleotide sequence ID" value="NZ_CP027059.1"/>
</dbReference>
<keyword evidence="2" id="KW-1185">Reference proteome</keyword>
<evidence type="ECO:0000313" key="1">
    <source>
        <dbReference type="EMBL" id="UQZ83431.1"/>
    </source>
</evidence>
<sequence>MDIDQLLEKLFQSAEDRHEWTVTPFGSTYIVEPVRRSANAVELAEEALPSSPNEIPPQ</sequence>
<protein>
    <submittedName>
        <fullName evidence="1">Uncharacterized protein</fullName>
    </submittedName>
</protein>
<gene>
    <name evidence="1" type="ORF">SK3146_02618</name>
</gene>
<reference evidence="1" key="1">
    <citation type="submission" date="2018-02" db="EMBL/GenBank/DDBJ databases">
        <authorList>
            <person name="Kim S.-K."/>
            <person name="Jung H.-I."/>
            <person name="Lee S.-W."/>
        </authorList>
    </citation>
    <scope>NUCLEOTIDE SEQUENCE</scope>
    <source>
        <strain evidence="1">SK3146</strain>
    </source>
</reference>
<evidence type="ECO:0000313" key="2">
    <source>
        <dbReference type="Proteomes" id="UP001057134"/>
    </source>
</evidence>
<organism evidence="1 2">
    <name type="scientific">Paenibacillus konkukensis</name>
    <dbReference type="NCBI Taxonomy" id="2020716"/>
    <lineage>
        <taxon>Bacteria</taxon>
        <taxon>Bacillati</taxon>
        <taxon>Bacillota</taxon>
        <taxon>Bacilli</taxon>
        <taxon>Bacillales</taxon>
        <taxon>Paenibacillaceae</taxon>
        <taxon>Paenibacillus</taxon>
    </lineage>
</organism>
<dbReference type="Proteomes" id="UP001057134">
    <property type="component" value="Chromosome"/>
</dbReference>
<reference evidence="1" key="2">
    <citation type="journal article" date="2021" name="J Anim Sci Technol">
        <title>Complete genome sequence of Paenibacillus konkukensis sp. nov. SK3146 as a potential probiotic strain.</title>
        <authorList>
            <person name="Jung H.I."/>
            <person name="Park S."/>
            <person name="Niu K.M."/>
            <person name="Lee S.W."/>
            <person name="Kothari D."/>
            <person name="Yi K.J."/>
            <person name="Kim S.K."/>
        </authorList>
    </citation>
    <scope>NUCLEOTIDE SEQUENCE</scope>
    <source>
        <strain evidence="1">SK3146</strain>
    </source>
</reference>
<name>A0ABY4RLP6_9BACL</name>
<dbReference type="EMBL" id="CP027059">
    <property type="protein sequence ID" value="UQZ83431.1"/>
    <property type="molecule type" value="Genomic_DNA"/>
</dbReference>